<dbReference type="GO" id="GO:0016020">
    <property type="term" value="C:membrane"/>
    <property type="evidence" value="ECO:0007669"/>
    <property type="project" value="UniProtKB-SubCell"/>
</dbReference>
<dbReference type="PROSITE" id="PS50975">
    <property type="entry name" value="ATP_GRASP"/>
    <property type="match status" value="1"/>
</dbReference>
<dbReference type="GO" id="GO:0006164">
    <property type="term" value="P:purine nucleotide biosynthetic process"/>
    <property type="evidence" value="ECO:0007669"/>
    <property type="project" value="UniProtKB-KW"/>
</dbReference>
<accession>A0A8X6I7Y9</accession>
<dbReference type="Gene3D" id="3.40.50.20">
    <property type="match status" value="1"/>
</dbReference>
<feature type="domain" description="ATP-grasp" evidence="12">
    <location>
        <begin position="338"/>
        <end position="522"/>
    </location>
</feature>
<keyword evidence="3 9" id="KW-0547">Nucleotide-binding</keyword>
<keyword evidence="7 10" id="KW-0472">Membrane</keyword>
<dbReference type="GO" id="GO:0046872">
    <property type="term" value="F:metal ion binding"/>
    <property type="evidence" value="ECO:0007669"/>
    <property type="project" value="InterPro"/>
</dbReference>
<dbReference type="AlphaFoldDB" id="A0A8X6I7Y9"/>
<dbReference type="Gene3D" id="1.10.3720.10">
    <property type="entry name" value="MetI-like"/>
    <property type="match status" value="1"/>
</dbReference>
<dbReference type="GO" id="GO:0005829">
    <property type="term" value="C:cytosol"/>
    <property type="evidence" value="ECO:0007669"/>
    <property type="project" value="TreeGrafter"/>
</dbReference>
<sequence>MIGVGGISFIFGVIPAWLTTFFSFPGSKIFEIALFFPISIPGYIVAFVYVNTLEFSGPVQSSLRDILEWSKGDYWFPEIKSLGGGILVMGFSLYPYVYMLVRSSLKNVSNSVTIASTLGFSSLQSLFSVIIPSIRPSIIAGLSLVLMEVITDFGTPQFLAIDTFTTGIYRTWFLLHDKYSTTVLAVAELIFVATLIAIEKKLQKKGISYSSINTNADYHNKRSEISIYGMNEPDALSKKVIGIIGGGQLGKMTAIAATKLGQKTHVFASAKDDPACSVADDFTIADFSNKKALESFAQSVDLVTIESENIPCSAIDIDVNFYPGKKALHISQNRLREKDFIRSLSIKTAEYKSIQNYNELLKSSRAFGYPTRLKTTEMGYDGKGQYVLENDSEVKQFASFDWNTEYILEASVDLLKEVSIVVARDKNGKVAFFPIAENYHIDGILDTSTVPAKIDSKLTQEVQQTAKKIANALDVIGILAIEFFVTKDNELLVNELAPRPHNSCHWSLDACNVTIYMILISI</sequence>
<evidence type="ECO:0000256" key="10">
    <source>
        <dbReference type="SAM" id="Phobius"/>
    </source>
</evidence>
<dbReference type="InterPro" id="IPR035906">
    <property type="entry name" value="MetI-like_sf"/>
</dbReference>
<evidence type="ECO:0000313" key="14">
    <source>
        <dbReference type="Proteomes" id="UP000887116"/>
    </source>
</evidence>
<dbReference type="Pfam" id="PF00528">
    <property type="entry name" value="BPD_transp_1"/>
    <property type="match status" value="1"/>
</dbReference>
<dbReference type="InterPro" id="IPR011761">
    <property type="entry name" value="ATP-grasp"/>
</dbReference>
<evidence type="ECO:0000256" key="3">
    <source>
        <dbReference type="ARBA" id="ARBA00022741"/>
    </source>
</evidence>
<evidence type="ECO:0000256" key="7">
    <source>
        <dbReference type="ARBA" id="ARBA00023136"/>
    </source>
</evidence>
<feature type="transmembrane region" description="Helical" evidence="10">
    <location>
        <begin position="179"/>
        <end position="198"/>
    </location>
</feature>
<feature type="transmembrane region" description="Helical" evidence="10">
    <location>
        <begin position="82"/>
        <end position="101"/>
    </location>
</feature>
<dbReference type="PROSITE" id="PS50928">
    <property type="entry name" value="ABC_TM1"/>
    <property type="match status" value="1"/>
</dbReference>
<dbReference type="SUPFAM" id="SSF52440">
    <property type="entry name" value="PreATP-grasp domain"/>
    <property type="match status" value="1"/>
</dbReference>
<keyword evidence="4" id="KW-0658">Purine biosynthesis</keyword>
<keyword evidence="14" id="KW-1185">Reference proteome</keyword>
<comment type="subcellular location">
    <subcellularLocation>
        <location evidence="1">Membrane</location>
        <topology evidence="1">Multi-pass membrane protein</topology>
    </subcellularLocation>
</comment>
<keyword evidence="2 10" id="KW-0812">Transmembrane</keyword>
<feature type="domain" description="ABC transmembrane type-1" evidence="11">
    <location>
        <begin position="1"/>
        <end position="197"/>
    </location>
</feature>
<evidence type="ECO:0000256" key="5">
    <source>
        <dbReference type="ARBA" id="ARBA00022840"/>
    </source>
</evidence>
<feature type="transmembrane region" description="Helical" evidence="10">
    <location>
        <begin position="32"/>
        <end position="50"/>
    </location>
</feature>
<dbReference type="GO" id="GO:0055085">
    <property type="term" value="P:transmembrane transport"/>
    <property type="evidence" value="ECO:0007669"/>
    <property type="project" value="InterPro"/>
</dbReference>
<proteinExistence type="predicted"/>
<dbReference type="PANTHER" id="PTHR11609">
    <property type="entry name" value="PURINE BIOSYNTHESIS PROTEIN 6/7, PUR6/7"/>
    <property type="match status" value="1"/>
</dbReference>
<dbReference type="InterPro" id="IPR013815">
    <property type="entry name" value="ATP_grasp_subdomain_1"/>
</dbReference>
<dbReference type="Gene3D" id="3.30.1490.20">
    <property type="entry name" value="ATP-grasp fold, A domain"/>
    <property type="match status" value="1"/>
</dbReference>
<dbReference type="InterPro" id="IPR003135">
    <property type="entry name" value="ATP-grasp_carboxylate-amine"/>
</dbReference>
<dbReference type="EMBL" id="BMAO01007619">
    <property type="protein sequence ID" value="GFR17149.1"/>
    <property type="molecule type" value="Genomic_DNA"/>
</dbReference>
<dbReference type="Pfam" id="PF22660">
    <property type="entry name" value="RS_preATP-grasp-like"/>
    <property type="match status" value="1"/>
</dbReference>
<evidence type="ECO:0000256" key="1">
    <source>
        <dbReference type="ARBA" id="ARBA00004141"/>
    </source>
</evidence>
<reference evidence="13" key="1">
    <citation type="submission" date="2020-07" db="EMBL/GenBank/DDBJ databases">
        <title>Multicomponent nature underlies the extraordinary mechanical properties of spider dragline silk.</title>
        <authorList>
            <person name="Kono N."/>
            <person name="Nakamura H."/>
            <person name="Mori M."/>
            <person name="Yoshida Y."/>
            <person name="Ohtoshi R."/>
            <person name="Malay A.D."/>
            <person name="Moran D.A.P."/>
            <person name="Tomita M."/>
            <person name="Numata K."/>
            <person name="Arakawa K."/>
        </authorList>
    </citation>
    <scope>NUCLEOTIDE SEQUENCE</scope>
</reference>
<evidence type="ECO:0000256" key="9">
    <source>
        <dbReference type="PROSITE-ProRule" id="PRU00409"/>
    </source>
</evidence>
<comment type="pathway">
    <text evidence="8">Purine metabolism.</text>
</comment>
<organism evidence="13 14">
    <name type="scientific">Trichonephila clavata</name>
    <name type="common">Joro spider</name>
    <name type="synonym">Nephila clavata</name>
    <dbReference type="NCBI Taxonomy" id="2740835"/>
    <lineage>
        <taxon>Eukaryota</taxon>
        <taxon>Metazoa</taxon>
        <taxon>Ecdysozoa</taxon>
        <taxon>Arthropoda</taxon>
        <taxon>Chelicerata</taxon>
        <taxon>Arachnida</taxon>
        <taxon>Araneae</taxon>
        <taxon>Araneomorphae</taxon>
        <taxon>Entelegynae</taxon>
        <taxon>Araneoidea</taxon>
        <taxon>Nephilidae</taxon>
        <taxon>Trichonephila</taxon>
    </lineage>
</organism>
<dbReference type="Pfam" id="PF02222">
    <property type="entry name" value="ATP-grasp"/>
    <property type="match status" value="1"/>
</dbReference>
<evidence type="ECO:0000259" key="12">
    <source>
        <dbReference type="PROSITE" id="PS50975"/>
    </source>
</evidence>
<protein>
    <submittedName>
        <fullName evidence="13">N5-carboxyaminoimidazole ribonucleotide synthase</fullName>
    </submittedName>
</protein>
<evidence type="ECO:0000259" key="11">
    <source>
        <dbReference type="PROSITE" id="PS50928"/>
    </source>
</evidence>
<dbReference type="PANTHER" id="PTHR11609:SF5">
    <property type="entry name" value="PHOSPHORIBOSYLAMINOIMIDAZOLE CARBOXYLASE"/>
    <property type="match status" value="1"/>
</dbReference>
<name>A0A8X6I7Y9_TRICU</name>
<dbReference type="SUPFAM" id="SSF56059">
    <property type="entry name" value="Glutathione synthetase ATP-binding domain-like"/>
    <property type="match status" value="1"/>
</dbReference>
<dbReference type="InterPro" id="IPR000515">
    <property type="entry name" value="MetI-like"/>
</dbReference>
<dbReference type="Proteomes" id="UP000887116">
    <property type="component" value="Unassembled WGS sequence"/>
</dbReference>
<feature type="transmembrane region" description="Helical" evidence="10">
    <location>
        <begin position="6"/>
        <end position="25"/>
    </location>
</feature>
<dbReference type="CDD" id="cd06261">
    <property type="entry name" value="TM_PBP2"/>
    <property type="match status" value="1"/>
</dbReference>
<keyword evidence="5 9" id="KW-0067">ATP-binding</keyword>
<evidence type="ECO:0000256" key="4">
    <source>
        <dbReference type="ARBA" id="ARBA00022755"/>
    </source>
</evidence>
<dbReference type="OrthoDB" id="8318228at2759"/>
<dbReference type="GO" id="GO:0005524">
    <property type="term" value="F:ATP binding"/>
    <property type="evidence" value="ECO:0007669"/>
    <property type="project" value="UniProtKB-UniRule"/>
</dbReference>
<dbReference type="InterPro" id="IPR054350">
    <property type="entry name" value="PurT/PurK_preATP-grasp"/>
</dbReference>
<evidence type="ECO:0000256" key="6">
    <source>
        <dbReference type="ARBA" id="ARBA00022989"/>
    </source>
</evidence>
<evidence type="ECO:0000313" key="13">
    <source>
        <dbReference type="EMBL" id="GFR17149.1"/>
    </source>
</evidence>
<evidence type="ECO:0000256" key="2">
    <source>
        <dbReference type="ARBA" id="ARBA00022692"/>
    </source>
</evidence>
<evidence type="ECO:0000256" key="8">
    <source>
        <dbReference type="ARBA" id="ARBA00025704"/>
    </source>
</evidence>
<dbReference type="SUPFAM" id="SSF161098">
    <property type="entry name" value="MetI-like"/>
    <property type="match status" value="1"/>
</dbReference>
<dbReference type="Gene3D" id="3.30.470.20">
    <property type="entry name" value="ATP-grasp fold, B domain"/>
    <property type="match status" value="1"/>
</dbReference>
<comment type="caution">
    <text evidence="13">The sequence shown here is derived from an EMBL/GenBank/DDBJ whole genome shotgun (WGS) entry which is preliminary data.</text>
</comment>
<dbReference type="InterPro" id="IPR016185">
    <property type="entry name" value="PreATP-grasp_dom_sf"/>
</dbReference>
<gene>
    <name evidence="13" type="primary">purK</name>
    <name evidence="13" type="ORF">TNCT_706111</name>
</gene>
<keyword evidence="6 10" id="KW-1133">Transmembrane helix</keyword>